<protein>
    <submittedName>
        <fullName evidence="3">GNAT family N-acetyltransferase</fullName>
    </submittedName>
</protein>
<dbReference type="PROSITE" id="PS51186">
    <property type="entry name" value="GNAT"/>
    <property type="match status" value="1"/>
</dbReference>
<comment type="caution">
    <text evidence="3">The sequence shown here is derived from an EMBL/GenBank/DDBJ whole genome shotgun (WGS) entry which is preliminary data.</text>
</comment>
<evidence type="ECO:0000256" key="1">
    <source>
        <dbReference type="ARBA" id="ARBA00022679"/>
    </source>
</evidence>
<dbReference type="EMBL" id="JAEKJR010000002">
    <property type="protein sequence ID" value="MBN8430415.1"/>
    <property type="molecule type" value="Genomic_DNA"/>
</dbReference>
<gene>
    <name evidence="3" type="ORF">JF535_06050</name>
</gene>
<dbReference type="PANTHER" id="PTHR13947">
    <property type="entry name" value="GNAT FAMILY N-ACETYLTRANSFERASE"/>
    <property type="match status" value="1"/>
</dbReference>
<dbReference type="InterPro" id="IPR050769">
    <property type="entry name" value="NAT_camello-type"/>
</dbReference>
<sequence length="173" mass="19014">MRNMEIVKLSEISDAAVSELGAGLVATVANGASVGFLSDFTASDAESYWRSVRGSLNDYLHLWVAKAEGRIVGSVQLERPTKKNGYVRGEIQKLFVDPAFRGQRIASKLVEQAEDYAFSIGIHTLVLDTESGSDADKLYEKLDWVRVGEIPGYALSPSGELKGTTYFYKQRLS</sequence>
<dbReference type="CDD" id="cd04301">
    <property type="entry name" value="NAT_SF"/>
    <property type="match status" value="1"/>
</dbReference>
<evidence type="ECO:0000313" key="4">
    <source>
        <dbReference type="Proteomes" id="UP000664293"/>
    </source>
</evidence>
<feature type="domain" description="N-acetyltransferase" evidence="2">
    <location>
        <begin position="4"/>
        <end position="173"/>
    </location>
</feature>
<dbReference type="InterPro" id="IPR000182">
    <property type="entry name" value="GNAT_dom"/>
</dbReference>
<evidence type="ECO:0000313" key="3">
    <source>
        <dbReference type="EMBL" id="MBN8430415.1"/>
    </source>
</evidence>
<reference evidence="3 4" key="1">
    <citation type="submission" date="2020-12" db="EMBL/GenBank/DDBJ databases">
        <title>Oil enriched cultivation method for isolating marine PHA-producing bacteria.</title>
        <authorList>
            <person name="Zheng W."/>
            <person name="Yu S."/>
            <person name="Huang Y."/>
        </authorList>
    </citation>
    <scope>NUCLEOTIDE SEQUENCE [LARGE SCALE GENOMIC DNA]</scope>
    <source>
        <strain evidence="3 4">SN0-2</strain>
    </source>
</reference>
<dbReference type="InterPro" id="IPR016181">
    <property type="entry name" value="Acyl_CoA_acyltransferase"/>
</dbReference>
<accession>A0ABS3E527</accession>
<evidence type="ECO:0000259" key="2">
    <source>
        <dbReference type="PROSITE" id="PS51186"/>
    </source>
</evidence>
<dbReference type="PANTHER" id="PTHR13947:SF37">
    <property type="entry name" value="LD18367P"/>
    <property type="match status" value="1"/>
</dbReference>
<dbReference type="Pfam" id="PF00583">
    <property type="entry name" value="Acetyltransf_1"/>
    <property type="match status" value="1"/>
</dbReference>
<dbReference type="Proteomes" id="UP000664293">
    <property type="component" value="Unassembled WGS sequence"/>
</dbReference>
<keyword evidence="1" id="KW-0808">Transferase</keyword>
<dbReference type="RefSeq" id="WP_207000366.1">
    <property type="nucleotide sequence ID" value="NZ_JAEKJR010000002.1"/>
</dbReference>
<keyword evidence="4" id="KW-1185">Reference proteome</keyword>
<organism evidence="3 4">
    <name type="scientific">Microbulbifer salipaludis</name>
    <dbReference type="NCBI Taxonomy" id="187980"/>
    <lineage>
        <taxon>Bacteria</taxon>
        <taxon>Pseudomonadati</taxon>
        <taxon>Pseudomonadota</taxon>
        <taxon>Gammaproteobacteria</taxon>
        <taxon>Cellvibrionales</taxon>
        <taxon>Microbulbiferaceae</taxon>
        <taxon>Microbulbifer</taxon>
    </lineage>
</organism>
<proteinExistence type="predicted"/>
<name>A0ABS3E527_9GAMM</name>
<dbReference type="Gene3D" id="3.40.630.30">
    <property type="match status" value="1"/>
</dbReference>
<dbReference type="SUPFAM" id="SSF55729">
    <property type="entry name" value="Acyl-CoA N-acyltransferases (Nat)"/>
    <property type="match status" value="1"/>
</dbReference>